<dbReference type="STRING" id="630515.SAMN04489812_5588"/>
<feature type="transmembrane region" description="Helical" evidence="6">
    <location>
        <begin position="51"/>
        <end position="72"/>
    </location>
</feature>
<dbReference type="PROSITE" id="PS50850">
    <property type="entry name" value="MFS"/>
    <property type="match status" value="1"/>
</dbReference>
<evidence type="ECO:0000256" key="3">
    <source>
        <dbReference type="ARBA" id="ARBA00022692"/>
    </source>
</evidence>
<feature type="transmembrane region" description="Helical" evidence="6">
    <location>
        <begin position="230"/>
        <end position="251"/>
    </location>
</feature>
<feature type="domain" description="Major facilitator superfamily (MFS) profile" evidence="7">
    <location>
        <begin position="224"/>
        <end position="421"/>
    </location>
</feature>
<gene>
    <name evidence="8" type="ORF">SAMN04489812_5588</name>
</gene>
<dbReference type="GO" id="GO:0022857">
    <property type="term" value="F:transmembrane transporter activity"/>
    <property type="evidence" value="ECO:0007669"/>
    <property type="project" value="InterPro"/>
</dbReference>
<evidence type="ECO:0000256" key="2">
    <source>
        <dbReference type="ARBA" id="ARBA00022475"/>
    </source>
</evidence>
<dbReference type="PANTHER" id="PTHR23513:SF6">
    <property type="entry name" value="MAJOR FACILITATOR SUPERFAMILY ASSOCIATED DOMAIN-CONTAINING PROTEIN"/>
    <property type="match status" value="1"/>
</dbReference>
<protein>
    <submittedName>
        <fullName evidence="8">Predicted arabinose efflux permease, MFS family</fullName>
    </submittedName>
</protein>
<feature type="transmembrane region" description="Helical" evidence="6">
    <location>
        <begin position="257"/>
        <end position="280"/>
    </location>
</feature>
<evidence type="ECO:0000313" key="8">
    <source>
        <dbReference type="EMBL" id="SDT39552.1"/>
    </source>
</evidence>
<dbReference type="Gene3D" id="1.20.1250.20">
    <property type="entry name" value="MFS general substrate transporter like domains"/>
    <property type="match status" value="1"/>
</dbReference>
<organism evidence="8 9">
    <name type="scientific">Microlunatus soli</name>
    <dbReference type="NCBI Taxonomy" id="630515"/>
    <lineage>
        <taxon>Bacteria</taxon>
        <taxon>Bacillati</taxon>
        <taxon>Actinomycetota</taxon>
        <taxon>Actinomycetes</taxon>
        <taxon>Propionibacteriales</taxon>
        <taxon>Propionibacteriaceae</taxon>
        <taxon>Microlunatus</taxon>
    </lineage>
</organism>
<evidence type="ECO:0000313" key="9">
    <source>
        <dbReference type="Proteomes" id="UP000199103"/>
    </source>
</evidence>
<name>A0A1H2A1G2_9ACTN</name>
<dbReference type="InterPro" id="IPR011701">
    <property type="entry name" value="MFS"/>
</dbReference>
<feature type="transmembrane region" description="Helical" evidence="6">
    <location>
        <begin position="292"/>
        <end position="321"/>
    </location>
</feature>
<feature type="transmembrane region" description="Helical" evidence="6">
    <location>
        <begin position="107"/>
        <end position="127"/>
    </location>
</feature>
<dbReference type="InterPro" id="IPR020846">
    <property type="entry name" value="MFS_dom"/>
</dbReference>
<dbReference type="PANTHER" id="PTHR23513">
    <property type="entry name" value="INTEGRAL MEMBRANE EFFLUX PROTEIN-RELATED"/>
    <property type="match status" value="1"/>
</dbReference>
<evidence type="ECO:0000256" key="5">
    <source>
        <dbReference type="ARBA" id="ARBA00023136"/>
    </source>
</evidence>
<keyword evidence="5 6" id="KW-0472">Membrane</keyword>
<keyword evidence="3 6" id="KW-0812">Transmembrane</keyword>
<dbReference type="GO" id="GO:0005886">
    <property type="term" value="C:plasma membrane"/>
    <property type="evidence" value="ECO:0007669"/>
    <property type="project" value="UniProtKB-SubCell"/>
</dbReference>
<evidence type="ECO:0000259" key="7">
    <source>
        <dbReference type="PROSITE" id="PS50850"/>
    </source>
</evidence>
<dbReference type="Proteomes" id="UP000199103">
    <property type="component" value="Chromosome I"/>
</dbReference>
<accession>A0A1H2A1G2</accession>
<dbReference type="InterPro" id="IPR036259">
    <property type="entry name" value="MFS_trans_sf"/>
</dbReference>
<feature type="transmembrane region" description="Helical" evidence="6">
    <location>
        <begin position="21"/>
        <end position="45"/>
    </location>
</feature>
<keyword evidence="2" id="KW-1003">Cell membrane</keyword>
<dbReference type="CDD" id="cd06173">
    <property type="entry name" value="MFS_MefA_like"/>
    <property type="match status" value="1"/>
</dbReference>
<evidence type="ECO:0000256" key="6">
    <source>
        <dbReference type="SAM" id="Phobius"/>
    </source>
</evidence>
<feature type="transmembrane region" description="Helical" evidence="6">
    <location>
        <begin position="380"/>
        <end position="402"/>
    </location>
</feature>
<dbReference type="Pfam" id="PF07690">
    <property type="entry name" value="MFS_1"/>
    <property type="match status" value="1"/>
</dbReference>
<dbReference type="AlphaFoldDB" id="A0A1H2A1G2"/>
<feature type="transmembrane region" description="Helical" evidence="6">
    <location>
        <begin position="164"/>
        <end position="188"/>
    </location>
</feature>
<sequence length="421" mass="43390">MRAQWRVLVDVPDFRRLFGGSTVSILGSSVTTVALPLTAVLVLGASPVQMGLLGAASFLPHLVLGLPAGVWVDRLSYRSVIVGADLLAAAALGSVPILAVTDLLQMWQLYLVVVITGGCSMFSMIASQSFAPILVPRRQLLAANSAFALSNSVVATSGNALGGVLVQLLTAPIAIAVDAVSFLISAVANARISVSGRTPAAERHQESLLRGIRGGLRAVVEHPALRATTIAATVGALAGQMQGVIVVLFLVRDLGLSAGWVGVIIAVAGVAGIIGAGVGVQLTAQLGNGPAFILGMTLSSLAGLVMAAAGGPAVLMMAILIMSQLLRGWGPTLYGINQQTIRQVLIPPELLARTQATWRFLVHGMQPIGALLGGTLGALIGFRPTLIVSSVIMLIGTTLALLSPLRTLRRLPGTEPEHSRP</sequence>
<reference evidence="8 9" key="1">
    <citation type="submission" date="2016-10" db="EMBL/GenBank/DDBJ databases">
        <authorList>
            <person name="de Groot N.N."/>
        </authorList>
    </citation>
    <scope>NUCLEOTIDE SEQUENCE [LARGE SCALE GENOMIC DNA]</scope>
    <source>
        <strain evidence="8 9">DSM 21800</strain>
    </source>
</reference>
<feature type="transmembrane region" description="Helical" evidence="6">
    <location>
        <begin position="79"/>
        <end position="101"/>
    </location>
</feature>
<evidence type="ECO:0000256" key="1">
    <source>
        <dbReference type="ARBA" id="ARBA00004651"/>
    </source>
</evidence>
<dbReference type="EMBL" id="LT629772">
    <property type="protein sequence ID" value="SDT39552.1"/>
    <property type="molecule type" value="Genomic_DNA"/>
</dbReference>
<dbReference type="SUPFAM" id="SSF103473">
    <property type="entry name" value="MFS general substrate transporter"/>
    <property type="match status" value="1"/>
</dbReference>
<evidence type="ECO:0000256" key="4">
    <source>
        <dbReference type="ARBA" id="ARBA00022989"/>
    </source>
</evidence>
<keyword evidence="9" id="KW-1185">Reference proteome</keyword>
<dbReference type="OrthoDB" id="9815525at2"/>
<dbReference type="RefSeq" id="WP_157683766.1">
    <property type="nucleotide sequence ID" value="NZ_LT629772.1"/>
</dbReference>
<proteinExistence type="predicted"/>
<keyword evidence="4 6" id="KW-1133">Transmembrane helix</keyword>
<comment type="subcellular location">
    <subcellularLocation>
        <location evidence="1">Cell membrane</location>
        <topology evidence="1">Multi-pass membrane protein</topology>
    </subcellularLocation>
</comment>